<dbReference type="InterPro" id="IPR053188">
    <property type="entry name" value="FkbM_Methyltransferase"/>
</dbReference>
<dbReference type="Pfam" id="PF05050">
    <property type="entry name" value="Methyltransf_21"/>
    <property type="match status" value="1"/>
</dbReference>
<protein>
    <recommendedName>
        <fullName evidence="1">Methyltransferase FkbM domain-containing protein</fullName>
    </recommendedName>
</protein>
<dbReference type="Gene3D" id="3.40.50.150">
    <property type="entry name" value="Vaccinia Virus protein VP39"/>
    <property type="match status" value="1"/>
</dbReference>
<accession>A0A6C0KM95</accession>
<feature type="domain" description="Methyltransferase FkbM" evidence="1">
    <location>
        <begin position="42"/>
        <end position="202"/>
    </location>
</feature>
<dbReference type="GO" id="GO:0008171">
    <property type="term" value="F:O-methyltransferase activity"/>
    <property type="evidence" value="ECO:0007669"/>
    <property type="project" value="TreeGrafter"/>
</dbReference>
<dbReference type="NCBIfam" id="TIGR01444">
    <property type="entry name" value="fkbM_fam"/>
    <property type="match status" value="1"/>
</dbReference>
<dbReference type="PANTHER" id="PTHR36973">
    <property type="entry name" value="SLL1456 PROTEIN-RELATED"/>
    <property type="match status" value="1"/>
</dbReference>
<organism evidence="2">
    <name type="scientific">viral metagenome</name>
    <dbReference type="NCBI Taxonomy" id="1070528"/>
    <lineage>
        <taxon>unclassified sequences</taxon>
        <taxon>metagenomes</taxon>
        <taxon>organismal metagenomes</taxon>
    </lineage>
</organism>
<proteinExistence type="predicted"/>
<sequence length="248" mass="29291">MGVYTFYIMRSCRNLINISHDSMFSKLSKLKKNGYYPDTILDIGAYHGNWTNSMKTIYNDCKYYLFEAIDYPELNQFENSPDVKVYNVVLNDKIEEIEWFQMKNSGDSMFREKTHHFTDCEIIKRRTIDLDSYILQNNIFHDSKNILIKIDCQGAEIPILKGSTSILKKTDFIILELPLFGQYNENVPNFLEHIIFMDKIGFVPCDIIDNHYINGFNMQIDMLFINKNHEFNILVNELILKMTHFTNI</sequence>
<reference evidence="2" key="1">
    <citation type="journal article" date="2020" name="Nature">
        <title>Giant virus diversity and host interactions through global metagenomics.</title>
        <authorList>
            <person name="Schulz F."/>
            <person name="Roux S."/>
            <person name="Paez-Espino D."/>
            <person name="Jungbluth S."/>
            <person name="Walsh D.A."/>
            <person name="Denef V.J."/>
            <person name="McMahon K.D."/>
            <person name="Konstantinidis K.T."/>
            <person name="Eloe-Fadrosh E.A."/>
            <person name="Kyrpides N.C."/>
            <person name="Woyke T."/>
        </authorList>
    </citation>
    <scope>NUCLEOTIDE SEQUENCE</scope>
    <source>
        <strain evidence="2">GVMAG-S-3300013006-138</strain>
    </source>
</reference>
<dbReference type="SUPFAM" id="SSF53335">
    <property type="entry name" value="S-adenosyl-L-methionine-dependent methyltransferases"/>
    <property type="match status" value="1"/>
</dbReference>
<evidence type="ECO:0000259" key="1">
    <source>
        <dbReference type="Pfam" id="PF05050"/>
    </source>
</evidence>
<dbReference type="InterPro" id="IPR006342">
    <property type="entry name" value="FkbM_mtfrase"/>
</dbReference>
<dbReference type="EMBL" id="MN740926">
    <property type="protein sequence ID" value="QHU18291.1"/>
    <property type="molecule type" value="Genomic_DNA"/>
</dbReference>
<evidence type="ECO:0000313" key="2">
    <source>
        <dbReference type="EMBL" id="QHU18291.1"/>
    </source>
</evidence>
<name>A0A6C0KM95_9ZZZZ</name>
<dbReference type="PANTHER" id="PTHR36973:SF4">
    <property type="entry name" value="NODULATION PROTEIN"/>
    <property type="match status" value="1"/>
</dbReference>
<dbReference type="InterPro" id="IPR029063">
    <property type="entry name" value="SAM-dependent_MTases_sf"/>
</dbReference>
<dbReference type="AlphaFoldDB" id="A0A6C0KM95"/>